<dbReference type="InterPro" id="IPR013325">
    <property type="entry name" value="RNA_pol_sigma_r2"/>
</dbReference>
<dbReference type="PRINTS" id="PR00038">
    <property type="entry name" value="HTHLUXR"/>
</dbReference>
<sequence length="192" mass="22338">MRDVKFSNINSLLSLIKNGDKFAYRVLYNVYYPKLLHIAKSYVANKEDAEEIVQDVFIKIWHKKDTIDINTNINGYIYQITRNACIDFLRAAKNRLSVEGNIEQLEAALNFHVLSDDTASSILEEELKQQILSAIDSLPDKCKSIFIKSRMEGLKNREISEELKISKKTVEGHISKAIKHLRLHLKHYFFFF</sequence>
<dbReference type="GO" id="GO:0003677">
    <property type="term" value="F:DNA binding"/>
    <property type="evidence" value="ECO:0007669"/>
    <property type="project" value="InterPro"/>
</dbReference>
<dbReference type="GO" id="GO:0006352">
    <property type="term" value="P:DNA-templated transcription initiation"/>
    <property type="evidence" value="ECO:0007669"/>
    <property type="project" value="InterPro"/>
</dbReference>
<proteinExistence type="inferred from homology"/>
<feature type="domain" description="RNA polymerase sigma factor 70 region 4 type 2" evidence="6">
    <location>
        <begin position="129"/>
        <end position="181"/>
    </location>
</feature>
<dbReference type="AlphaFoldDB" id="A0A8J7LQG5"/>
<accession>A0A8J7LQG5</accession>
<dbReference type="Gene3D" id="1.10.1740.10">
    <property type="match status" value="1"/>
</dbReference>
<dbReference type="CDD" id="cd06171">
    <property type="entry name" value="Sigma70_r4"/>
    <property type="match status" value="1"/>
</dbReference>
<evidence type="ECO:0000256" key="4">
    <source>
        <dbReference type="ARBA" id="ARBA00023163"/>
    </source>
</evidence>
<dbReference type="InterPro" id="IPR007627">
    <property type="entry name" value="RNA_pol_sigma70_r2"/>
</dbReference>
<evidence type="ECO:0000256" key="3">
    <source>
        <dbReference type="ARBA" id="ARBA00023082"/>
    </source>
</evidence>
<protein>
    <submittedName>
        <fullName evidence="7">RNA polymerase sigma-70 factor</fullName>
    </submittedName>
</protein>
<evidence type="ECO:0000256" key="1">
    <source>
        <dbReference type="ARBA" id="ARBA00010641"/>
    </source>
</evidence>
<dbReference type="InterPro" id="IPR039425">
    <property type="entry name" value="RNA_pol_sigma-70-like"/>
</dbReference>
<dbReference type="InterPro" id="IPR014327">
    <property type="entry name" value="RNA_pol_sigma70_bacteroid"/>
</dbReference>
<dbReference type="InterPro" id="IPR013249">
    <property type="entry name" value="RNA_pol_sigma70_r4_t2"/>
</dbReference>
<dbReference type="PANTHER" id="PTHR43133:SF46">
    <property type="entry name" value="RNA POLYMERASE SIGMA-70 FACTOR ECF SUBFAMILY"/>
    <property type="match status" value="1"/>
</dbReference>
<evidence type="ECO:0000313" key="7">
    <source>
        <dbReference type="EMBL" id="MBJ6369759.1"/>
    </source>
</evidence>
<dbReference type="NCBIfam" id="TIGR02985">
    <property type="entry name" value="Sig70_bacteroi1"/>
    <property type="match status" value="1"/>
</dbReference>
<dbReference type="Proteomes" id="UP000610931">
    <property type="component" value="Unassembled WGS sequence"/>
</dbReference>
<dbReference type="InterPro" id="IPR036388">
    <property type="entry name" value="WH-like_DNA-bd_sf"/>
</dbReference>
<name>A0A8J7LQG5_9FLAO</name>
<reference evidence="7" key="1">
    <citation type="submission" date="2020-12" db="EMBL/GenBank/DDBJ databases">
        <title>Snuella sp. nov., isolated from sediment in Incheon.</title>
        <authorList>
            <person name="Kim W."/>
        </authorList>
    </citation>
    <scope>NUCLEOTIDE SEQUENCE</scope>
    <source>
        <strain evidence="7">CAU 1569</strain>
    </source>
</reference>
<evidence type="ECO:0000259" key="6">
    <source>
        <dbReference type="Pfam" id="PF08281"/>
    </source>
</evidence>
<dbReference type="InterPro" id="IPR013324">
    <property type="entry name" value="RNA_pol_sigma_r3/r4-like"/>
</dbReference>
<keyword evidence="4" id="KW-0804">Transcription</keyword>
<dbReference type="NCBIfam" id="TIGR02937">
    <property type="entry name" value="sigma70-ECF"/>
    <property type="match status" value="1"/>
</dbReference>
<dbReference type="RefSeq" id="WP_199116885.1">
    <property type="nucleotide sequence ID" value="NZ_JAELVQ010000038.1"/>
</dbReference>
<feature type="domain" description="RNA polymerase sigma-70 region 2" evidence="5">
    <location>
        <begin position="27"/>
        <end position="93"/>
    </location>
</feature>
<comment type="caution">
    <text evidence="7">The sequence shown here is derived from an EMBL/GenBank/DDBJ whole genome shotgun (WGS) entry which is preliminary data.</text>
</comment>
<keyword evidence="3" id="KW-0731">Sigma factor</keyword>
<dbReference type="Pfam" id="PF04542">
    <property type="entry name" value="Sigma70_r2"/>
    <property type="match status" value="1"/>
</dbReference>
<dbReference type="Gene3D" id="1.10.10.10">
    <property type="entry name" value="Winged helix-like DNA-binding domain superfamily/Winged helix DNA-binding domain"/>
    <property type="match status" value="1"/>
</dbReference>
<evidence type="ECO:0000259" key="5">
    <source>
        <dbReference type="Pfam" id="PF04542"/>
    </source>
</evidence>
<dbReference type="SUPFAM" id="SSF88946">
    <property type="entry name" value="Sigma2 domain of RNA polymerase sigma factors"/>
    <property type="match status" value="1"/>
</dbReference>
<dbReference type="InterPro" id="IPR000792">
    <property type="entry name" value="Tscrpt_reg_LuxR_C"/>
</dbReference>
<evidence type="ECO:0000313" key="8">
    <source>
        <dbReference type="Proteomes" id="UP000610931"/>
    </source>
</evidence>
<comment type="similarity">
    <text evidence="1">Belongs to the sigma-70 factor family. ECF subfamily.</text>
</comment>
<organism evidence="7 8">
    <name type="scientific">Snuella sedimenti</name>
    <dbReference type="NCBI Taxonomy" id="2798802"/>
    <lineage>
        <taxon>Bacteria</taxon>
        <taxon>Pseudomonadati</taxon>
        <taxon>Bacteroidota</taxon>
        <taxon>Flavobacteriia</taxon>
        <taxon>Flavobacteriales</taxon>
        <taxon>Flavobacteriaceae</taxon>
        <taxon>Snuella</taxon>
    </lineage>
</organism>
<dbReference type="Pfam" id="PF08281">
    <property type="entry name" value="Sigma70_r4_2"/>
    <property type="match status" value="1"/>
</dbReference>
<dbReference type="EMBL" id="JAELVQ010000038">
    <property type="protein sequence ID" value="MBJ6369759.1"/>
    <property type="molecule type" value="Genomic_DNA"/>
</dbReference>
<dbReference type="GO" id="GO:0016987">
    <property type="term" value="F:sigma factor activity"/>
    <property type="evidence" value="ECO:0007669"/>
    <property type="project" value="UniProtKB-KW"/>
</dbReference>
<dbReference type="PANTHER" id="PTHR43133">
    <property type="entry name" value="RNA POLYMERASE ECF-TYPE SIGMA FACTO"/>
    <property type="match status" value="1"/>
</dbReference>
<evidence type="ECO:0000256" key="2">
    <source>
        <dbReference type="ARBA" id="ARBA00023015"/>
    </source>
</evidence>
<dbReference type="SUPFAM" id="SSF88659">
    <property type="entry name" value="Sigma3 and sigma4 domains of RNA polymerase sigma factors"/>
    <property type="match status" value="1"/>
</dbReference>
<keyword evidence="8" id="KW-1185">Reference proteome</keyword>
<gene>
    <name evidence="7" type="ORF">JF259_16865</name>
</gene>
<keyword evidence="2" id="KW-0805">Transcription regulation</keyword>
<dbReference type="InterPro" id="IPR014284">
    <property type="entry name" value="RNA_pol_sigma-70_dom"/>
</dbReference>